<reference evidence="3" key="1">
    <citation type="submission" date="2018-10" db="EMBL/GenBank/DDBJ databases">
        <authorList>
            <person name="Peiro R."/>
            <person name="Begona"/>
            <person name="Cbmso G."/>
            <person name="Lopez M."/>
            <person name="Gonzalez S."/>
            <person name="Sacristan E."/>
            <person name="Castillo E."/>
        </authorList>
    </citation>
    <scope>NUCLEOTIDE SEQUENCE [LARGE SCALE GENOMIC DNA]</scope>
</reference>
<dbReference type="EMBL" id="UWOC01000154">
    <property type="protein sequence ID" value="VCU09796.1"/>
    <property type="molecule type" value="Genomic_DNA"/>
</dbReference>
<evidence type="ECO:0000313" key="3">
    <source>
        <dbReference type="Proteomes" id="UP000289200"/>
    </source>
</evidence>
<dbReference type="CDD" id="cd03801">
    <property type="entry name" value="GT4_PimA-like"/>
    <property type="match status" value="1"/>
</dbReference>
<keyword evidence="3" id="KW-1185">Reference proteome</keyword>
<evidence type="ECO:0000313" key="2">
    <source>
        <dbReference type="EMBL" id="VCU09796.1"/>
    </source>
</evidence>
<organism evidence="2 3">
    <name type="scientific">Rhodoplanes serenus</name>
    <dbReference type="NCBI Taxonomy" id="200615"/>
    <lineage>
        <taxon>Bacteria</taxon>
        <taxon>Pseudomonadati</taxon>
        <taxon>Pseudomonadota</taxon>
        <taxon>Alphaproteobacteria</taxon>
        <taxon>Hyphomicrobiales</taxon>
        <taxon>Nitrobacteraceae</taxon>
        <taxon>Rhodoplanes</taxon>
    </lineage>
</organism>
<dbReference type="RefSeq" id="WP_244601614.1">
    <property type="nucleotide sequence ID" value="NZ_UWOC01000154.1"/>
</dbReference>
<dbReference type="Gene3D" id="3.40.50.2000">
    <property type="entry name" value="Glycogen Phosphorylase B"/>
    <property type="match status" value="2"/>
</dbReference>
<dbReference type="Pfam" id="PF13439">
    <property type="entry name" value="Glyco_transf_4"/>
    <property type="match status" value="1"/>
</dbReference>
<dbReference type="InterPro" id="IPR028098">
    <property type="entry name" value="Glyco_trans_4-like_N"/>
</dbReference>
<dbReference type="PANTHER" id="PTHR12526">
    <property type="entry name" value="GLYCOSYLTRANSFERASE"/>
    <property type="match status" value="1"/>
</dbReference>
<name>A0A447CWZ4_9BRAD</name>
<accession>A0A447CWZ4</accession>
<dbReference type="Proteomes" id="UP000289200">
    <property type="component" value="Unassembled WGS sequence"/>
</dbReference>
<proteinExistence type="predicted"/>
<dbReference type="AlphaFoldDB" id="A0A447CWZ4"/>
<dbReference type="GO" id="GO:0016757">
    <property type="term" value="F:glycosyltransferase activity"/>
    <property type="evidence" value="ECO:0007669"/>
    <property type="project" value="UniProtKB-ARBA"/>
</dbReference>
<evidence type="ECO:0000259" key="1">
    <source>
        <dbReference type="Pfam" id="PF13439"/>
    </source>
</evidence>
<gene>
    <name evidence="2" type="primary">epsD</name>
    <name evidence="2" type="ORF">RHODGE_RHODGE_02967</name>
</gene>
<comment type="caution">
    <text evidence="2">The sequence shown here is derived from an EMBL/GenBank/DDBJ whole genome shotgun (WGS) entry which is preliminary data.</text>
</comment>
<sequence length="413" mass="45137">MRRASVIARPAEDSVMDVPVRLRIVHVVRAPIGGIFRHVCDLATAQSAAGHTVGILCDSQTGGDFEAQAIERVGRRLALGATRLPMRRDVSPADLATLWRLTRHVQSLAPDVIHCHGAKGGVYGRLIGARLGRRRPIACLYAPHGGSLHYAPSSLEGRFYFTVERALERFTDALVHVSAYEAETYRRKIGAPRCRAVVIHNGLRAEEFEPVIPREDARDLLFLGMYRDLKGTDVFLEAIARLESRYGRRAGAHLFGQAEDEGRARYQAFAASLGIADRVTFHDPAPTREAFACGRAIVVPSRAESMPYIVLEAIAAGLPIVATRVGGIPEIFGPRAGELVPPGDPDALAAALDALLADPVRAQLDAAARFDWLRPRFNIEAMQRRVDELYGEILAAKTRAREARGRTGPVRTA</sequence>
<dbReference type="Pfam" id="PF13692">
    <property type="entry name" value="Glyco_trans_1_4"/>
    <property type="match status" value="1"/>
</dbReference>
<protein>
    <submittedName>
        <fullName evidence="2">Glycosyltransferase EpsD</fullName>
    </submittedName>
</protein>
<feature type="domain" description="Glycosyltransferase subfamily 4-like N-terminal" evidence="1">
    <location>
        <begin position="32"/>
        <end position="204"/>
    </location>
</feature>
<dbReference type="SUPFAM" id="SSF53756">
    <property type="entry name" value="UDP-Glycosyltransferase/glycogen phosphorylase"/>
    <property type="match status" value="1"/>
</dbReference>